<name>A0A3B0WMK6_9ZZZZ</name>
<accession>A0A3B0WMK6</accession>
<reference evidence="1" key="1">
    <citation type="submission" date="2018-06" db="EMBL/GenBank/DDBJ databases">
        <authorList>
            <person name="Zhirakovskaya E."/>
        </authorList>
    </citation>
    <scope>NUCLEOTIDE SEQUENCE</scope>
</reference>
<proteinExistence type="predicted"/>
<evidence type="ECO:0000313" key="1">
    <source>
        <dbReference type="EMBL" id="VAW50599.1"/>
    </source>
</evidence>
<sequence>MRALHGVDFSSWQGKDDRKNAAYTNVSEYFEVAFNAAMAEKMLRAKLSLIPKTAFNDL</sequence>
<organism evidence="1">
    <name type="scientific">hydrothermal vent metagenome</name>
    <dbReference type="NCBI Taxonomy" id="652676"/>
    <lineage>
        <taxon>unclassified sequences</taxon>
        <taxon>metagenomes</taxon>
        <taxon>ecological metagenomes</taxon>
    </lineage>
</organism>
<protein>
    <submittedName>
        <fullName evidence="1">Uncharacterized protein</fullName>
    </submittedName>
</protein>
<dbReference type="AlphaFoldDB" id="A0A3B0WMK6"/>
<dbReference type="EMBL" id="UOFD01000017">
    <property type="protein sequence ID" value="VAW50599.1"/>
    <property type="molecule type" value="Genomic_DNA"/>
</dbReference>
<gene>
    <name evidence="1" type="ORF">MNBD_GAMMA06-1678</name>
</gene>